<keyword evidence="3" id="KW-1185">Reference proteome</keyword>
<evidence type="ECO:0000256" key="1">
    <source>
        <dbReference type="SAM" id="MobiDB-lite"/>
    </source>
</evidence>
<protein>
    <submittedName>
        <fullName evidence="2">Uncharacterized protein</fullName>
    </submittedName>
</protein>
<dbReference type="OMA" id="STIQKQP"/>
<proteinExistence type="predicted"/>
<evidence type="ECO:0000313" key="3">
    <source>
        <dbReference type="Proteomes" id="UP000277928"/>
    </source>
</evidence>
<sequence length="630" mass="71233">MDFSELWCLATVDGGECRETFDTYDDFEEHFCQKHLDLVLFACGARGCTAQFGTVLQIFRHLAICKRRGKKIKLLQCSDSALESLTVLDRAKLLAVQCCVRRAKRANELTRAIGDITAKRIRESNVQCSSNEMGFRSSFNDDRLHVSIMESPEVHGEEGIESGSNRVKRERAVTPARQAARRLKEQMLLDQKMKTKNKLLEKAAKDTQMKQKKVPVKITDKNRISALINDDPKTMRTSSYPQTVESGLLRNPALGNVNSNTLIESTKYIMCTESRPKLLFDKIQDPISAIQKQPRVFESSLPAGPNNPPKTDDVLRPQSSSLGLTVTRPPDYSGFLRNSVRNPTLNEISPFVSAIAPLQTSSVQASNSHQNNFETNLTLTKTTPVSQPVMFTDEVYKRQKSCDTKLRKILKTARIKKKRRFQNAIEPIEQSGQVDINVLSLFSKKMKECKTLERIEVSSLRAEQLEQPTGQSKSIKSNVVLGKEISAVEQPKWFESNENLDLSCDRDCGENDNEPIGSVPTLLNLFSDQETAAPVLYDPRVIPGLPNADKSRSDGQNVGEKLLRKKEWKCGETLITIAQEEVRRNESFIDVRILDRDRENHIHRNISIVNYNEEVKTEVPVDHRTGRRKC</sequence>
<feature type="region of interest" description="Disordered" evidence="1">
    <location>
        <begin position="298"/>
        <end position="323"/>
    </location>
</feature>
<evidence type="ECO:0000313" key="2">
    <source>
        <dbReference type="EMBL" id="VDK76828.1"/>
    </source>
</evidence>
<gene>
    <name evidence="2" type="ORF">NLS_LOCUS3403</name>
</gene>
<feature type="region of interest" description="Disordered" evidence="1">
    <location>
        <begin position="152"/>
        <end position="173"/>
    </location>
</feature>
<organism evidence="2 3">
    <name type="scientific">Litomosoides sigmodontis</name>
    <name type="common">Filarial nematode worm</name>
    <dbReference type="NCBI Taxonomy" id="42156"/>
    <lineage>
        <taxon>Eukaryota</taxon>
        <taxon>Metazoa</taxon>
        <taxon>Ecdysozoa</taxon>
        <taxon>Nematoda</taxon>
        <taxon>Chromadorea</taxon>
        <taxon>Rhabditida</taxon>
        <taxon>Spirurina</taxon>
        <taxon>Spiruromorpha</taxon>
        <taxon>Filarioidea</taxon>
        <taxon>Onchocercidae</taxon>
        <taxon>Litomosoides</taxon>
    </lineage>
</organism>
<dbReference type="OrthoDB" id="5820728at2759"/>
<dbReference type="AlphaFoldDB" id="A0A3P6UCV3"/>
<reference evidence="2 3" key="1">
    <citation type="submission" date="2018-08" db="EMBL/GenBank/DDBJ databases">
        <authorList>
            <person name="Laetsch R D."/>
            <person name="Stevens L."/>
            <person name="Kumar S."/>
            <person name="Blaxter L. M."/>
        </authorList>
    </citation>
    <scope>NUCLEOTIDE SEQUENCE [LARGE SCALE GENOMIC DNA]</scope>
</reference>
<name>A0A3P6UCV3_LITSI</name>
<accession>A0A3P6UCV3</accession>
<dbReference type="EMBL" id="UYRX01000184">
    <property type="protein sequence ID" value="VDK76828.1"/>
    <property type="molecule type" value="Genomic_DNA"/>
</dbReference>
<dbReference type="Proteomes" id="UP000277928">
    <property type="component" value="Unassembled WGS sequence"/>
</dbReference>